<accession>A0ABW3UFR4</accession>
<evidence type="ECO:0000313" key="1">
    <source>
        <dbReference type="EMBL" id="MFD1218685.1"/>
    </source>
</evidence>
<proteinExistence type="predicted"/>
<dbReference type="Proteomes" id="UP001597180">
    <property type="component" value="Unassembled WGS sequence"/>
</dbReference>
<comment type="caution">
    <text evidence="1">The sequence shown here is derived from an EMBL/GenBank/DDBJ whole genome shotgun (WGS) entry which is preliminary data.</text>
</comment>
<sequence>MITVTISEITVIGRNLNGSGSAYSLPVVQPVKTTAQEAKTQQPRKLVPFRVRGLFALSQ</sequence>
<keyword evidence="2" id="KW-1185">Reference proteome</keyword>
<evidence type="ECO:0000313" key="2">
    <source>
        <dbReference type="Proteomes" id="UP001597180"/>
    </source>
</evidence>
<dbReference type="EMBL" id="JBHTLU010000004">
    <property type="protein sequence ID" value="MFD1218685.1"/>
    <property type="molecule type" value="Genomic_DNA"/>
</dbReference>
<reference evidence="2" key="1">
    <citation type="journal article" date="2019" name="Int. J. Syst. Evol. Microbiol.">
        <title>The Global Catalogue of Microorganisms (GCM) 10K type strain sequencing project: providing services to taxonomists for standard genome sequencing and annotation.</title>
        <authorList>
            <consortium name="The Broad Institute Genomics Platform"/>
            <consortium name="The Broad Institute Genome Sequencing Center for Infectious Disease"/>
            <person name="Wu L."/>
            <person name="Ma J."/>
        </authorList>
    </citation>
    <scope>NUCLEOTIDE SEQUENCE [LARGE SCALE GENOMIC DNA]</scope>
    <source>
        <strain evidence="2">CCUG 53270</strain>
    </source>
</reference>
<gene>
    <name evidence="1" type="ORF">ACFQ4B_01025</name>
</gene>
<organism evidence="1 2">
    <name type="scientific">Paenibacillus vulneris</name>
    <dbReference type="NCBI Taxonomy" id="1133364"/>
    <lineage>
        <taxon>Bacteria</taxon>
        <taxon>Bacillati</taxon>
        <taxon>Bacillota</taxon>
        <taxon>Bacilli</taxon>
        <taxon>Bacillales</taxon>
        <taxon>Paenibacillaceae</taxon>
        <taxon>Paenibacillus</taxon>
    </lineage>
</organism>
<protein>
    <submittedName>
        <fullName evidence="1">Uncharacterized protein</fullName>
    </submittedName>
</protein>
<dbReference type="RefSeq" id="WP_345586664.1">
    <property type="nucleotide sequence ID" value="NZ_BAABJG010000005.1"/>
</dbReference>
<name>A0ABW3UFR4_9BACL</name>